<dbReference type="PANTHER" id="PTHR46648:SF1">
    <property type="entry name" value="ADENOSINE 5'-MONOPHOSPHORAMIDASE HNT1"/>
    <property type="match status" value="1"/>
</dbReference>
<evidence type="ECO:0000313" key="4">
    <source>
        <dbReference type="Proteomes" id="UP000711178"/>
    </source>
</evidence>
<accession>A0ABS7F8X1</accession>
<feature type="domain" description="HIT" evidence="2">
    <location>
        <begin position="1"/>
        <end position="102"/>
    </location>
</feature>
<dbReference type="RefSeq" id="WP_043571945.1">
    <property type="nucleotide sequence ID" value="NZ_CP142381.1"/>
</dbReference>
<dbReference type="Proteomes" id="UP000711178">
    <property type="component" value="Unassembled WGS sequence"/>
</dbReference>
<dbReference type="PROSITE" id="PS51084">
    <property type="entry name" value="HIT_2"/>
    <property type="match status" value="1"/>
</dbReference>
<dbReference type="EMBL" id="JAHDTB010000001">
    <property type="protein sequence ID" value="MBW8286466.1"/>
    <property type="molecule type" value="Genomic_DNA"/>
</dbReference>
<name>A0ABS7F8X1_9NEIS</name>
<protein>
    <submittedName>
        <fullName evidence="3">HIT family protein</fullName>
    </submittedName>
</protein>
<dbReference type="InterPro" id="IPR001310">
    <property type="entry name" value="Histidine_triad_HIT"/>
</dbReference>
<sequence length="132" mass="14899">MHCELCEQAKGELLHQDDALRVLLVDEPGYPGFCRVIWRGHVAEMTDLSPAERDHLMDWVYRVEAALRAVMRPAKINLASLGNMVPHLHWHVIPRFEDDAHFPSPIWAAPRRDGADHGQANLAGLLRAALAR</sequence>
<feature type="short sequence motif" description="Histidine triad motif" evidence="1">
    <location>
        <begin position="87"/>
        <end position="91"/>
    </location>
</feature>
<dbReference type="GeneID" id="89687850"/>
<comment type="caution">
    <text evidence="3">The sequence shown here is derived from an EMBL/GenBank/DDBJ whole genome shotgun (WGS) entry which is preliminary data.</text>
</comment>
<dbReference type="Pfam" id="PF01230">
    <property type="entry name" value="HIT"/>
    <property type="match status" value="1"/>
</dbReference>
<dbReference type="PIRSF" id="PIRSF000714">
    <property type="entry name" value="HIT"/>
    <property type="match status" value="1"/>
</dbReference>
<evidence type="ECO:0000313" key="3">
    <source>
        <dbReference type="EMBL" id="MBW8286466.1"/>
    </source>
</evidence>
<evidence type="ECO:0000259" key="2">
    <source>
        <dbReference type="PROSITE" id="PS51084"/>
    </source>
</evidence>
<dbReference type="InterPro" id="IPR011146">
    <property type="entry name" value="HIT-like"/>
</dbReference>
<keyword evidence="4" id="KW-1185">Reference proteome</keyword>
<dbReference type="Gene3D" id="3.30.428.10">
    <property type="entry name" value="HIT-like"/>
    <property type="match status" value="1"/>
</dbReference>
<dbReference type="InterPro" id="IPR036265">
    <property type="entry name" value="HIT-like_sf"/>
</dbReference>
<proteinExistence type="predicted"/>
<gene>
    <name evidence="3" type="ORF">KIF53_02300</name>
</gene>
<reference evidence="3 4" key="1">
    <citation type="submission" date="2021-05" db="EMBL/GenBank/DDBJ databases">
        <title>Draft Whole Genome Sequencing Of Biosensor Chromobacterium violaceum Strain CV026 Reveals A Regulatory RNA In Chromobacterium violaceum Phenotype Regulatory Network.</title>
        <authorList>
            <person name="Hong K.W."/>
            <person name="Chan K.G."/>
            <person name="Chang C.-Y."/>
        </authorList>
    </citation>
    <scope>NUCLEOTIDE SEQUENCE [LARGE SCALE GENOMIC DNA]</scope>
    <source>
        <strain evidence="3 4">ATCC 31532</strain>
    </source>
</reference>
<organism evidence="3 4">
    <name type="scientific">Chromobacterium subtsugae</name>
    <dbReference type="NCBI Taxonomy" id="251747"/>
    <lineage>
        <taxon>Bacteria</taxon>
        <taxon>Pseudomonadati</taxon>
        <taxon>Pseudomonadota</taxon>
        <taxon>Betaproteobacteria</taxon>
        <taxon>Neisseriales</taxon>
        <taxon>Chromobacteriaceae</taxon>
        <taxon>Chromobacterium</taxon>
    </lineage>
</organism>
<dbReference type="PANTHER" id="PTHR46648">
    <property type="entry name" value="HIT FAMILY PROTEIN 1"/>
    <property type="match status" value="1"/>
</dbReference>
<dbReference type="SUPFAM" id="SSF54197">
    <property type="entry name" value="HIT-like"/>
    <property type="match status" value="1"/>
</dbReference>
<evidence type="ECO:0000256" key="1">
    <source>
        <dbReference type="PROSITE-ProRule" id="PRU00464"/>
    </source>
</evidence>
<dbReference type="InterPro" id="IPR026026">
    <property type="entry name" value="HIT_Hint"/>
</dbReference>